<dbReference type="Proteomes" id="UP001165042">
    <property type="component" value="Unassembled WGS sequence"/>
</dbReference>
<keyword evidence="3" id="KW-0274">FAD</keyword>
<dbReference type="InterPro" id="IPR045170">
    <property type="entry name" value="MTOX"/>
</dbReference>
<keyword evidence="2" id="KW-0285">Flavoprotein</keyword>
<sequence length="362" mass="38090">MTVSPRRTTDVVVIGGGGVGSAAAWRLAARGTDVVLLEWFTAGHVFGASHGASRIFRVTYSEPDYVELARRAHPLWLELESLTGKELLEITGGIDHGQVPLKALADAVARAGSPGSFVPVGEATERWPGIRFDGTVFFHPVSGTLDADAAVAALQSAAASAGAQIRHESPVKRLRVRDDLVEVDTDDGTVVARAAVVTVGAWSAKLLDGVLTLPPLRVTQEQPAYFAGATTGWPSFVHHIEDPYPSGVYGLATPGHGIKAGFHGVGPVVDPDNRDFLPEPGQLAALQDYARTWLPGVDPDTFTPISCTYTSTTNSDFILDRVGPVVVGAGFSGHGFKFLPAVGEVLADLATTGKRPAARFAL</sequence>
<name>A0A9W6QP20_9PSEU</name>
<keyword evidence="4" id="KW-0560">Oxidoreductase</keyword>
<keyword evidence="7" id="KW-1185">Reference proteome</keyword>
<dbReference type="RefSeq" id="WP_285612503.1">
    <property type="nucleotide sequence ID" value="NZ_BSSD01000009.1"/>
</dbReference>
<protein>
    <submittedName>
        <fullName evidence="6">N-methyltryptophan oxidase</fullName>
    </submittedName>
</protein>
<dbReference type="Gene3D" id="3.50.50.60">
    <property type="entry name" value="FAD/NAD(P)-binding domain"/>
    <property type="match status" value="1"/>
</dbReference>
<dbReference type="SUPFAM" id="SSF51905">
    <property type="entry name" value="FAD/NAD(P)-binding domain"/>
    <property type="match status" value="1"/>
</dbReference>
<evidence type="ECO:0000256" key="2">
    <source>
        <dbReference type="ARBA" id="ARBA00022630"/>
    </source>
</evidence>
<evidence type="ECO:0000259" key="5">
    <source>
        <dbReference type="Pfam" id="PF01266"/>
    </source>
</evidence>
<dbReference type="AlphaFoldDB" id="A0A9W6QP20"/>
<dbReference type="Pfam" id="PF01266">
    <property type="entry name" value="DAO"/>
    <property type="match status" value="1"/>
</dbReference>
<evidence type="ECO:0000313" key="6">
    <source>
        <dbReference type="EMBL" id="GLW94381.1"/>
    </source>
</evidence>
<feature type="domain" description="FAD dependent oxidoreductase" evidence="5">
    <location>
        <begin position="10"/>
        <end position="349"/>
    </location>
</feature>
<evidence type="ECO:0000313" key="7">
    <source>
        <dbReference type="Proteomes" id="UP001165042"/>
    </source>
</evidence>
<dbReference type="SUPFAM" id="SSF54373">
    <property type="entry name" value="FAD-linked reductases, C-terminal domain"/>
    <property type="match status" value="1"/>
</dbReference>
<dbReference type="PANTHER" id="PTHR10961:SF7">
    <property type="entry name" value="FAD DEPENDENT OXIDOREDUCTASE DOMAIN-CONTAINING PROTEIN"/>
    <property type="match status" value="1"/>
</dbReference>
<comment type="caution">
    <text evidence="6">The sequence shown here is derived from an EMBL/GenBank/DDBJ whole genome shotgun (WGS) entry which is preliminary data.</text>
</comment>
<dbReference type="InterPro" id="IPR006076">
    <property type="entry name" value="FAD-dep_OxRdtase"/>
</dbReference>
<evidence type="ECO:0000256" key="1">
    <source>
        <dbReference type="ARBA" id="ARBA00001974"/>
    </source>
</evidence>
<dbReference type="GO" id="GO:0008115">
    <property type="term" value="F:sarcosine oxidase activity"/>
    <property type="evidence" value="ECO:0007669"/>
    <property type="project" value="TreeGrafter"/>
</dbReference>
<dbReference type="GO" id="GO:0050660">
    <property type="term" value="F:flavin adenine dinucleotide binding"/>
    <property type="evidence" value="ECO:0007669"/>
    <property type="project" value="InterPro"/>
</dbReference>
<reference evidence="6" key="1">
    <citation type="submission" date="2023-02" db="EMBL/GenBank/DDBJ databases">
        <title>Actinokineospora globicatena NBRC 15670.</title>
        <authorList>
            <person name="Ichikawa N."/>
            <person name="Sato H."/>
            <person name="Tonouchi N."/>
        </authorList>
    </citation>
    <scope>NUCLEOTIDE SEQUENCE</scope>
    <source>
        <strain evidence="6">NBRC 15670</strain>
    </source>
</reference>
<dbReference type="Gene3D" id="3.30.9.10">
    <property type="entry name" value="D-Amino Acid Oxidase, subunit A, domain 2"/>
    <property type="match status" value="1"/>
</dbReference>
<organism evidence="6 7">
    <name type="scientific">Actinokineospora globicatena</name>
    <dbReference type="NCBI Taxonomy" id="103729"/>
    <lineage>
        <taxon>Bacteria</taxon>
        <taxon>Bacillati</taxon>
        <taxon>Actinomycetota</taxon>
        <taxon>Actinomycetes</taxon>
        <taxon>Pseudonocardiales</taxon>
        <taxon>Pseudonocardiaceae</taxon>
        <taxon>Actinokineospora</taxon>
    </lineage>
</organism>
<evidence type="ECO:0000256" key="3">
    <source>
        <dbReference type="ARBA" id="ARBA00022827"/>
    </source>
</evidence>
<accession>A0A9W6QP20</accession>
<dbReference type="InterPro" id="IPR036188">
    <property type="entry name" value="FAD/NAD-bd_sf"/>
</dbReference>
<evidence type="ECO:0000256" key="4">
    <source>
        <dbReference type="ARBA" id="ARBA00023002"/>
    </source>
</evidence>
<gene>
    <name evidence="6" type="primary">solA</name>
    <name evidence="6" type="ORF">Aglo03_51970</name>
</gene>
<comment type="cofactor">
    <cofactor evidence="1">
        <name>FAD</name>
        <dbReference type="ChEBI" id="CHEBI:57692"/>
    </cofactor>
</comment>
<proteinExistence type="predicted"/>
<dbReference type="EMBL" id="BSSD01000009">
    <property type="protein sequence ID" value="GLW94381.1"/>
    <property type="molecule type" value="Genomic_DNA"/>
</dbReference>
<dbReference type="PANTHER" id="PTHR10961">
    <property type="entry name" value="PEROXISOMAL SARCOSINE OXIDASE"/>
    <property type="match status" value="1"/>
</dbReference>